<gene>
    <name evidence="1" type="ORF">HPB50_018895</name>
</gene>
<sequence>MDPIYHKGSRKDRDAALLKAYCNDKNAQFTDVSRYPARGRFATVVINPEKTTHVSSVQKTKKTPGVAVEMAIALSITDADTQLKLSGSHTAVRYFAKGRISTEDFRMLGNASEVSQASCISFLSRMDAMFPPLPNLSKGAHSAARDAITRAGGVGRLEQYAN</sequence>
<comment type="caution">
    <text evidence="1">The sequence shown here is derived from an EMBL/GenBank/DDBJ whole genome shotgun (WGS) entry which is preliminary data.</text>
</comment>
<proteinExistence type="predicted"/>
<evidence type="ECO:0000313" key="1">
    <source>
        <dbReference type="EMBL" id="KAH6947423.1"/>
    </source>
</evidence>
<dbReference type="EMBL" id="CM023481">
    <property type="protein sequence ID" value="KAH6947423.1"/>
    <property type="molecule type" value="Genomic_DNA"/>
</dbReference>
<protein>
    <submittedName>
        <fullName evidence="1">Uncharacterized protein</fullName>
    </submittedName>
</protein>
<accession>A0ACB7TKD3</accession>
<keyword evidence="2" id="KW-1185">Reference proteome</keyword>
<reference evidence="1" key="1">
    <citation type="submission" date="2020-05" db="EMBL/GenBank/DDBJ databases">
        <title>Large-scale comparative analyses of tick genomes elucidate their genetic diversity and vector capacities.</title>
        <authorList>
            <person name="Jia N."/>
            <person name="Wang J."/>
            <person name="Shi W."/>
            <person name="Du L."/>
            <person name="Sun Y."/>
            <person name="Zhan W."/>
            <person name="Jiang J."/>
            <person name="Wang Q."/>
            <person name="Zhang B."/>
            <person name="Ji P."/>
            <person name="Sakyi L.B."/>
            <person name="Cui X."/>
            <person name="Yuan T."/>
            <person name="Jiang B."/>
            <person name="Yang W."/>
            <person name="Lam T.T.-Y."/>
            <person name="Chang Q."/>
            <person name="Ding S."/>
            <person name="Wang X."/>
            <person name="Zhu J."/>
            <person name="Ruan X."/>
            <person name="Zhao L."/>
            <person name="Wei J."/>
            <person name="Que T."/>
            <person name="Du C."/>
            <person name="Cheng J."/>
            <person name="Dai P."/>
            <person name="Han X."/>
            <person name="Huang E."/>
            <person name="Gao Y."/>
            <person name="Liu J."/>
            <person name="Shao H."/>
            <person name="Ye R."/>
            <person name="Li L."/>
            <person name="Wei W."/>
            <person name="Wang X."/>
            <person name="Wang C."/>
            <person name="Yang T."/>
            <person name="Huo Q."/>
            <person name="Li W."/>
            <person name="Guo W."/>
            <person name="Chen H."/>
            <person name="Zhou L."/>
            <person name="Ni X."/>
            <person name="Tian J."/>
            <person name="Zhou Y."/>
            <person name="Sheng Y."/>
            <person name="Liu T."/>
            <person name="Pan Y."/>
            <person name="Xia L."/>
            <person name="Li J."/>
            <person name="Zhao F."/>
            <person name="Cao W."/>
        </authorList>
    </citation>
    <scope>NUCLEOTIDE SEQUENCE</scope>
    <source>
        <strain evidence="1">Hyas-2018</strain>
    </source>
</reference>
<dbReference type="Proteomes" id="UP000821845">
    <property type="component" value="Chromosome 1"/>
</dbReference>
<organism evidence="1 2">
    <name type="scientific">Hyalomma asiaticum</name>
    <name type="common">Tick</name>
    <dbReference type="NCBI Taxonomy" id="266040"/>
    <lineage>
        <taxon>Eukaryota</taxon>
        <taxon>Metazoa</taxon>
        <taxon>Ecdysozoa</taxon>
        <taxon>Arthropoda</taxon>
        <taxon>Chelicerata</taxon>
        <taxon>Arachnida</taxon>
        <taxon>Acari</taxon>
        <taxon>Parasitiformes</taxon>
        <taxon>Ixodida</taxon>
        <taxon>Ixodoidea</taxon>
        <taxon>Ixodidae</taxon>
        <taxon>Hyalomminae</taxon>
        <taxon>Hyalomma</taxon>
    </lineage>
</organism>
<name>A0ACB7TKD3_HYAAI</name>
<evidence type="ECO:0000313" key="2">
    <source>
        <dbReference type="Proteomes" id="UP000821845"/>
    </source>
</evidence>